<reference evidence="2" key="1">
    <citation type="submission" date="2016-10" db="EMBL/GenBank/DDBJ databases">
        <authorList>
            <person name="Varghese N."/>
            <person name="Submissions S."/>
        </authorList>
    </citation>
    <scope>NUCLEOTIDE SEQUENCE [LARGE SCALE GENOMIC DNA]</scope>
    <source>
        <strain evidence="2">DSM 25329</strain>
    </source>
</reference>
<accession>A0A1G7XAY9</accession>
<name>A0A1G7XAY9_9BACT</name>
<dbReference type="STRING" id="659014.SAMN04487996_123106"/>
<dbReference type="EMBL" id="FNAN01000023">
    <property type="protein sequence ID" value="SDG81392.1"/>
    <property type="molecule type" value="Genomic_DNA"/>
</dbReference>
<dbReference type="RefSeq" id="WP_090156894.1">
    <property type="nucleotide sequence ID" value="NZ_FNAN01000023.1"/>
</dbReference>
<dbReference type="AlphaFoldDB" id="A0A1G7XAY9"/>
<dbReference type="Proteomes" id="UP000198748">
    <property type="component" value="Unassembled WGS sequence"/>
</dbReference>
<evidence type="ECO:0000313" key="1">
    <source>
        <dbReference type="EMBL" id="SDG81392.1"/>
    </source>
</evidence>
<organism evidence="1 2">
    <name type="scientific">Dyadobacter soli</name>
    <dbReference type="NCBI Taxonomy" id="659014"/>
    <lineage>
        <taxon>Bacteria</taxon>
        <taxon>Pseudomonadati</taxon>
        <taxon>Bacteroidota</taxon>
        <taxon>Cytophagia</taxon>
        <taxon>Cytophagales</taxon>
        <taxon>Spirosomataceae</taxon>
        <taxon>Dyadobacter</taxon>
    </lineage>
</organism>
<proteinExistence type="predicted"/>
<protein>
    <submittedName>
        <fullName evidence="1">Uncharacterized protein</fullName>
    </submittedName>
</protein>
<dbReference type="OrthoDB" id="676274at2"/>
<sequence length="69" mass="7835">MSLETYLKQTITLVIETGYSSVWGRVQYDDNLIVDEAATVEGLQSNMAGLLLEFHDLKPGLYEFSIEYD</sequence>
<gene>
    <name evidence="1" type="ORF">SAMN04487996_123106</name>
</gene>
<keyword evidence="2" id="KW-1185">Reference proteome</keyword>
<evidence type="ECO:0000313" key="2">
    <source>
        <dbReference type="Proteomes" id="UP000198748"/>
    </source>
</evidence>